<dbReference type="EMBL" id="AP022612">
    <property type="protein sequence ID" value="BBZ33767.1"/>
    <property type="molecule type" value="Genomic_DNA"/>
</dbReference>
<proteinExistence type="predicted"/>
<reference evidence="1" key="1">
    <citation type="journal article" date="2019" name="Emerg. Microbes Infect.">
        <title>Comprehensive subspecies identification of 175 nontuberculous mycobacteria species based on 7547 genomic profiles.</title>
        <authorList>
            <person name="Matsumoto Y."/>
            <person name="Kinjo T."/>
            <person name="Motooka D."/>
            <person name="Nabeya D."/>
            <person name="Jung N."/>
            <person name="Uechi K."/>
            <person name="Horii T."/>
            <person name="Iida T."/>
            <person name="Fujita J."/>
            <person name="Nakamura S."/>
        </authorList>
    </citation>
    <scope>NUCLEOTIDE SEQUENCE [LARGE SCALE GENOMIC DNA]</scope>
    <source>
        <strain evidence="1">JCM 13671</strain>
    </source>
</reference>
<dbReference type="AlphaFoldDB" id="A0A7I7XWY5"/>
<keyword evidence="2" id="KW-1185">Reference proteome</keyword>
<evidence type="ECO:0000313" key="1">
    <source>
        <dbReference type="EMBL" id="BBZ33767.1"/>
    </source>
</evidence>
<reference evidence="1" key="2">
    <citation type="submission" date="2020-02" db="EMBL/GenBank/DDBJ databases">
        <authorList>
            <person name="Matsumoto Y."/>
            <person name="Motooka D."/>
            <person name="Nakamura S."/>
        </authorList>
    </citation>
    <scope>NUCLEOTIDE SEQUENCE</scope>
    <source>
        <strain evidence="1">JCM 13671</strain>
    </source>
</reference>
<evidence type="ECO:0000313" key="2">
    <source>
        <dbReference type="Proteomes" id="UP000466931"/>
    </source>
</evidence>
<dbReference type="Proteomes" id="UP000466931">
    <property type="component" value="Chromosome"/>
</dbReference>
<accession>A0A7I7XWY5</accession>
<gene>
    <name evidence="1" type="ORF">MCNF_23720</name>
</gene>
<sequence length="83" mass="8403">MHLVLPDGVTNATYSPSCVVTSSRVAVRNSASSAGAPARTQVVTAEIEAPAFGAADGTFEVAEGVVADVDDRDGTGVRPRDVS</sequence>
<protein>
    <submittedName>
        <fullName evidence="1">Uncharacterized protein</fullName>
    </submittedName>
</protein>
<organism evidence="1 2">
    <name type="scientific">Mycolicibacterium confluentis</name>
    <dbReference type="NCBI Taxonomy" id="28047"/>
    <lineage>
        <taxon>Bacteria</taxon>
        <taxon>Bacillati</taxon>
        <taxon>Actinomycetota</taxon>
        <taxon>Actinomycetes</taxon>
        <taxon>Mycobacteriales</taxon>
        <taxon>Mycobacteriaceae</taxon>
        <taxon>Mycolicibacterium</taxon>
    </lineage>
</organism>
<name>A0A7I7XWY5_9MYCO</name>